<keyword evidence="2" id="KW-1185">Reference proteome</keyword>
<gene>
    <name evidence="1" type="ORF">BDN72DRAFT_48322</name>
</gene>
<evidence type="ECO:0000313" key="1">
    <source>
        <dbReference type="EMBL" id="TFK77529.1"/>
    </source>
</evidence>
<name>A0ACD3BHL4_9AGAR</name>
<evidence type="ECO:0000313" key="2">
    <source>
        <dbReference type="Proteomes" id="UP000308600"/>
    </source>
</evidence>
<accession>A0ACD3BHL4</accession>
<organism evidence="1 2">
    <name type="scientific">Pluteus cervinus</name>
    <dbReference type="NCBI Taxonomy" id="181527"/>
    <lineage>
        <taxon>Eukaryota</taxon>
        <taxon>Fungi</taxon>
        <taxon>Dikarya</taxon>
        <taxon>Basidiomycota</taxon>
        <taxon>Agaricomycotina</taxon>
        <taxon>Agaricomycetes</taxon>
        <taxon>Agaricomycetidae</taxon>
        <taxon>Agaricales</taxon>
        <taxon>Pluteineae</taxon>
        <taxon>Pluteaceae</taxon>
        <taxon>Pluteus</taxon>
    </lineage>
</organism>
<dbReference type="EMBL" id="ML208259">
    <property type="protein sequence ID" value="TFK77529.1"/>
    <property type="molecule type" value="Genomic_DNA"/>
</dbReference>
<sequence length="107" mass="12254">MTRTLHCIIEPSRPLFPLTVCLSSLHMATASATHLSPPHFVIRLRNSRLQPRRTLPDLDSPYSMCNQWTPLVFKLLKPNRGSGDFFFLPPFPQPALHSRRIRRPTPG</sequence>
<reference evidence="1 2" key="1">
    <citation type="journal article" date="2019" name="Nat. Ecol. Evol.">
        <title>Megaphylogeny resolves global patterns of mushroom evolution.</title>
        <authorList>
            <person name="Varga T."/>
            <person name="Krizsan K."/>
            <person name="Foldi C."/>
            <person name="Dima B."/>
            <person name="Sanchez-Garcia M."/>
            <person name="Sanchez-Ramirez S."/>
            <person name="Szollosi G.J."/>
            <person name="Szarkandi J.G."/>
            <person name="Papp V."/>
            <person name="Albert L."/>
            <person name="Andreopoulos W."/>
            <person name="Angelini C."/>
            <person name="Antonin V."/>
            <person name="Barry K.W."/>
            <person name="Bougher N.L."/>
            <person name="Buchanan P."/>
            <person name="Buyck B."/>
            <person name="Bense V."/>
            <person name="Catcheside P."/>
            <person name="Chovatia M."/>
            <person name="Cooper J."/>
            <person name="Damon W."/>
            <person name="Desjardin D."/>
            <person name="Finy P."/>
            <person name="Geml J."/>
            <person name="Haridas S."/>
            <person name="Hughes K."/>
            <person name="Justo A."/>
            <person name="Karasinski D."/>
            <person name="Kautmanova I."/>
            <person name="Kiss B."/>
            <person name="Kocsube S."/>
            <person name="Kotiranta H."/>
            <person name="LaButti K.M."/>
            <person name="Lechner B.E."/>
            <person name="Liimatainen K."/>
            <person name="Lipzen A."/>
            <person name="Lukacs Z."/>
            <person name="Mihaltcheva S."/>
            <person name="Morgado L.N."/>
            <person name="Niskanen T."/>
            <person name="Noordeloos M.E."/>
            <person name="Ohm R.A."/>
            <person name="Ortiz-Santana B."/>
            <person name="Ovrebo C."/>
            <person name="Racz N."/>
            <person name="Riley R."/>
            <person name="Savchenko A."/>
            <person name="Shiryaev A."/>
            <person name="Soop K."/>
            <person name="Spirin V."/>
            <person name="Szebenyi C."/>
            <person name="Tomsovsky M."/>
            <person name="Tulloss R.E."/>
            <person name="Uehling J."/>
            <person name="Grigoriev I.V."/>
            <person name="Vagvolgyi C."/>
            <person name="Papp T."/>
            <person name="Martin F.M."/>
            <person name="Miettinen O."/>
            <person name="Hibbett D.S."/>
            <person name="Nagy L.G."/>
        </authorList>
    </citation>
    <scope>NUCLEOTIDE SEQUENCE [LARGE SCALE GENOMIC DNA]</scope>
    <source>
        <strain evidence="1 2">NL-1719</strain>
    </source>
</reference>
<dbReference type="Proteomes" id="UP000308600">
    <property type="component" value="Unassembled WGS sequence"/>
</dbReference>
<proteinExistence type="predicted"/>
<protein>
    <submittedName>
        <fullName evidence="1">Uncharacterized protein</fullName>
    </submittedName>
</protein>